<feature type="compositionally biased region" description="Low complexity" evidence="7">
    <location>
        <begin position="190"/>
        <end position="199"/>
    </location>
</feature>
<dbReference type="GO" id="GO:0007051">
    <property type="term" value="P:spindle organization"/>
    <property type="evidence" value="ECO:0007669"/>
    <property type="project" value="InterPro"/>
</dbReference>
<name>A0A1I8AIN5_9BILA</name>
<dbReference type="PANTHER" id="PTHR12609">
    <property type="entry name" value="MICROTUBULE ASSOCIATED PROTEIN XMAP215"/>
    <property type="match status" value="1"/>
</dbReference>
<keyword evidence="2" id="KW-0963">Cytoplasm</keyword>
<dbReference type="GO" id="GO:0061863">
    <property type="term" value="F:microtubule plus end polymerase"/>
    <property type="evidence" value="ECO:0007669"/>
    <property type="project" value="InterPro"/>
</dbReference>
<evidence type="ECO:0000256" key="6">
    <source>
        <dbReference type="PROSITE-ProRule" id="PRU00103"/>
    </source>
</evidence>
<dbReference type="InterPro" id="IPR021133">
    <property type="entry name" value="HEAT_type_2"/>
</dbReference>
<dbReference type="InterPro" id="IPR048491">
    <property type="entry name" value="XMAP215_CLASP_TOG"/>
</dbReference>
<organism evidence="9 10">
    <name type="scientific">Steinernema glaseri</name>
    <dbReference type="NCBI Taxonomy" id="37863"/>
    <lineage>
        <taxon>Eukaryota</taxon>
        <taxon>Metazoa</taxon>
        <taxon>Ecdysozoa</taxon>
        <taxon>Nematoda</taxon>
        <taxon>Chromadorea</taxon>
        <taxon>Rhabditida</taxon>
        <taxon>Tylenchina</taxon>
        <taxon>Panagrolaimomorpha</taxon>
        <taxon>Strongyloidoidea</taxon>
        <taxon>Steinernematidae</taxon>
        <taxon>Steinernema</taxon>
    </lineage>
</organism>
<comment type="similarity">
    <text evidence="5">Belongs to the TOG/XMAP215 family.</text>
</comment>
<evidence type="ECO:0000259" key="8">
    <source>
        <dbReference type="SMART" id="SM01349"/>
    </source>
</evidence>
<dbReference type="GO" id="GO:0046785">
    <property type="term" value="P:microtubule polymerization"/>
    <property type="evidence" value="ECO:0007669"/>
    <property type="project" value="InterPro"/>
</dbReference>
<dbReference type="Pfam" id="PF21041">
    <property type="entry name" value="XMAP215_CLASP_TOG"/>
    <property type="match status" value="1"/>
</dbReference>
<dbReference type="PROSITE" id="PS50077">
    <property type="entry name" value="HEAT_REPEAT"/>
    <property type="match status" value="1"/>
</dbReference>
<dbReference type="InterPro" id="IPR045110">
    <property type="entry name" value="XMAP215"/>
</dbReference>
<evidence type="ECO:0000256" key="7">
    <source>
        <dbReference type="SAM" id="MobiDB-lite"/>
    </source>
</evidence>
<dbReference type="InterPro" id="IPR011989">
    <property type="entry name" value="ARM-like"/>
</dbReference>
<dbReference type="Proteomes" id="UP000095287">
    <property type="component" value="Unplaced"/>
</dbReference>
<dbReference type="SUPFAM" id="SSF48371">
    <property type="entry name" value="ARM repeat"/>
    <property type="match status" value="1"/>
</dbReference>
<comment type="subcellular location">
    <subcellularLocation>
        <location evidence="1">Cytoplasm</location>
        <location evidence="1">Cytoskeleton</location>
    </subcellularLocation>
</comment>
<dbReference type="GO" id="GO:0005856">
    <property type="term" value="C:cytoskeleton"/>
    <property type="evidence" value="ECO:0007669"/>
    <property type="project" value="UniProtKB-SubCell"/>
</dbReference>
<keyword evidence="9" id="KW-1185">Reference proteome</keyword>
<dbReference type="InterPro" id="IPR034085">
    <property type="entry name" value="TOG"/>
</dbReference>
<accession>A0A1I8AIN5</accession>
<feature type="region of interest" description="Disordered" evidence="7">
    <location>
        <begin position="188"/>
        <end position="211"/>
    </location>
</feature>
<feature type="domain" description="TOG" evidence="8">
    <location>
        <begin position="1"/>
        <end position="184"/>
    </location>
</feature>
<evidence type="ECO:0000256" key="1">
    <source>
        <dbReference type="ARBA" id="ARBA00004245"/>
    </source>
</evidence>
<dbReference type="AlphaFoldDB" id="A0A1I8AIN5"/>
<evidence type="ECO:0000256" key="5">
    <source>
        <dbReference type="ARBA" id="ARBA00025722"/>
    </source>
</evidence>
<reference evidence="10" key="1">
    <citation type="submission" date="2016-11" db="UniProtKB">
        <authorList>
            <consortium name="WormBaseParasite"/>
        </authorList>
    </citation>
    <scope>IDENTIFICATION</scope>
</reference>
<proteinExistence type="inferred from homology"/>
<dbReference type="GO" id="GO:0030951">
    <property type="term" value="P:establishment or maintenance of microtubule cytoskeleton polarity"/>
    <property type="evidence" value="ECO:0007669"/>
    <property type="project" value="InterPro"/>
</dbReference>
<dbReference type="Gene3D" id="1.25.10.10">
    <property type="entry name" value="Leucine-rich Repeat Variant"/>
    <property type="match status" value="1"/>
</dbReference>
<evidence type="ECO:0000256" key="2">
    <source>
        <dbReference type="ARBA" id="ARBA00022490"/>
    </source>
</evidence>
<dbReference type="GO" id="GO:0051010">
    <property type="term" value="F:microtubule plus-end binding"/>
    <property type="evidence" value="ECO:0007669"/>
    <property type="project" value="InterPro"/>
</dbReference>
<evidence type="ECO:0000256" key="4">
    <source>
        <dbReference type="ARBA" id="ARBA00023212"/>
    </source>
</evidence>
<dbReference type="SMART" id="SM01349">
    <property type="entry name" value="TOG"/>
    <property type="match status" value="1"/>
</dbReference>
<evidence type="ECO:0000313" key="9">
    <source>
        <dbReference type="Proteomes" id="UP000095287"/>
    </source>
</evidence>
<dbReference type="WBParaSite" id="L893_g6357.t1">
    <property type="protein sequence ID" value="L893_g6357.t1"/>
    <property type="gene ID" value="L893_g6357"/>
</dbReference>
<dbReference type="InterPro" id="IPR016024">
    <property type="entry name" value="ARM-type_fold"/>
</dbReference>
<protein>
    <submittedName>
        <fullName evidence="10">TOG domain-containing protein</fullName>
    </submittedName>
</protein>
<sequence length="211" mass="22630">MTYVQVVEKDANINCAAAGAKCVTALANGLRKKFQPHAAIVIPAILEKFKEKKPVLRDPLIECIDAVAATVPMDNVVDDIVAAMGKANPNIKLQTDQFLYRTIKRFTAATVPKKVVKAIAPLLVKHTGESDPDVREASYAALGAIMKALGEKAAMMFLTDIAEDKLKMGKIQEFRDKAAAEAAAEEAAKAAESAPAQEAVVRPCRSGKQRS</sequence>
<evidence type="ECO:0000313" key="10">
    <source>
        <dbReference type="WBParaSite" id="L893_g6357.t1"/>
    </source>
</evidence>
<feature type="repeat" description="HEAT" evidence="6">
    <location>
        <begin position="119"/>
        <end position="155"/>
    </location>
</feature>
<evidence type="ECO:0000256" key="3">
    <source>
        <dbReference type="ARBA" id="ARBA00022737"/>
    </source>
</evidence>
<keyword evidence="3" id="KW-0677">Repeat</keyword>
<dbReference type="FunFam" id="1.25.10.10:FF:000019">
    <property type="entry name" value="Cytoskeleton-associated protein 5"/>
    <property type="match status" value="1"/>
</dbReference>
<keyword evidence="4" id="KW-0206">Cytoskeleton</keyword>